<sequence length="197" mass="22111">MNIHNTQQQAKLTSKSDQSNQKNRQCYRCKQWGHIARQCPTDDMKHRSNQATYFVKRSIGQRLISETGYVNGREIMFVKDTRSDMTLIRADLVDKSCKLEGHKVTLYTAVGQPFTAQLAVVNIEKYFKGPAQVGLVSNLAAEALMGMDILGKKGSFIVTMSMVKGLDSERTVECTNQCEDDGKKEVVNHNIETADTD</sequence>
<protein>
    <recommendedName>
        <fullName evidence="2">CCHC-type domain-containing protein</fullName>
    </recommendedName>
</protein>
<accession>A0ABD3WAR8</accession>
<comment type="caution">
    <text evidence="3">The sequence shown here is derived from an EMBL/GenBank/DDBJ whole genome shotgun (WGS) entry which is preliminary data.</text>
</comment>
<dbReference type="AlphaFoldDB" id="A0ABD3WAR8"/>
<dbReference type="InterPro" id="IPR021109">
    <property type="entry name" value="Peptidase_aspartic_dom_sf"/>
</dbReference>
<dbReference type="SMART" id="SM00343">
    <property type="entry name" value="ZnF_C2HC"/>
    <property type="match status" value="1"/>
</dbReference>
<dbReference type="PANTHER" id="PTHR46888">
    <property type="entry name" value="ZINC KNUCKLE DOMAINCONTAINING PROTEIN-RELATED"/>
    <property type="match status" value="1"/>
</dbReference>
<evidence type="ECO:0000259" key="2">
    <source>
        <dbReference type="PROSITE" id="PS50158"/>
    </source>
</evidence>
<dbReference type="SUPFAM" id="SSF57756">
    <property type="entry name" value="Retrovirus zinc finger-like domains"/>
    <property type="match status" value="1"/>
</dbReference>
<gene>
    <name evidence="3" type="ORF">ACJMK2_038663</name>
</gene>
<dbReference type="PROSITE" id="PS50158">
    <property type="entry name" value="ZF_CCHC"/>
    <property type="match status" value="1"/>
</dbReference>
<dbReference type="Gene3D" id="4.10.60.10">
    <property type="entry name" value="Zinc finger, CCHC-type"/>
    <property type="match status" value="1"/>
</dbReference>
<dbReference type="Pfam" id="PF00098">
    <property type="entry name" value="zf-CCHC"/>
    <property type="match status" value="1"/>
</dbReference>
<evidence type="ECO:0000313" key="3">
    <source>
        <dbReference type="EMBL" id="KAL3870615.1"/>
    </source>
</evidence>
<keyword evidence="1" id="KW-0862">Zinc</keyword>
<keyword evidence="1" id="KW-0479">Metal-binding</keyword>
<evidence type="ECO:0000256" key="1">
    <source>
        <dbReference type="PROSITE-ProRule" id="PRU00047"/>
    </source>
</evidence>
<feature type="domain" description="CCHC-type" evidence="2">
    <location>
        <begin position="26"/>
        <end position="40"/>
    </location>
</feature>
<dbReference type="GO" id="GO:0008270">
    <property type="term" value="F:zinc ion binding"/>
    <property type="evidence" value="ECO:0007669"/>
    <property type="project" value="UniProtKB-KW"/>
</dbReference>
<name>A0ABD3WAR8_SINWO</name>
<dbReference type="EMBL" id="JBJQND010000007">
    <property type="protein sequence ID" value="KAL3870615.1"/>
    <property type="molecule type" value="Genomic_DNA"/>
</dbReference>
<dbReference type="InterPro" id="IPR001878">
    <property type="entry name" value="Znf_CCHC"/>
</dbReference>
<keyword evidence="4" id="KW-1185">Reference proteome</keyword>
<keyword evidence="1" id="KW-0863">Zinc-finger</keyword>
<evidence type="ECO:0000313" key="4">
    <source>
        <dbReference type="Proteomes" id="UP001634394"/>
    </source>
</evidence>
<dbReference type="Proteomes" id="UP001634394">
    <property type="component" value="Unassembled WGS sequence"/>
</dbReference>
<reference evidence="3 4" key="1">
    <citation type="submission" date="2024-11" db="EMBL/GenBank/DDBJ databases">
        <title>Chromosome-level genome assembly of the freshwater bivalve Anodonta woodiana.</title>
        <authorList>
            <person name="Chen X."/>
        </authorList>
    </citation>
    <scope>NUCLEOTIDE SEQUENCE [LARGE SCALE GENOMIC DNA]</scope>
    <source>
        <strain evidence="3">MN2024</strain>
        <tissue evidence="3">Gills</tissue>
    </source>
</reference>
<proteinExistence type="predicted"/>
<dbReference type="InterPro" id="IPR036875">
    <property type="entry name" value="Znf_CCHC_sf"/>
</dbReference>
<dbReference type="SUPFAM" id="SSF50630">
    <property type="entry name" value="Acid proteases"/>
    <property type="match status" value="1"/>
</dbReference>
<organism evidence="3 4">
    <name type="scientific">Sinanodonta woodiana</name>
    <name type="common">Chinese pond mussel</name>
    <name type="synonym">Anodonta woodiana</name>
    <dbReference type="NCBI Taxonomy" id="1069815"/>
    <lineage>
        <taxon>Eukaryota</taxon>
        <taxon>Metazoa</taxon>
        <taxon>Spiralia</taxon>
        <taxon>Lophotrochozoa</taxon>
        <taxon>Mollusca</taxon>
        <taxon>Bivalvia</taxon>
        <taxon>Autobranchia</taxon>
        <taxon>Heteroconchia</taxon>
        <taxon>Palaeoheterodonta</taxon>
        <taxon>Unionida</taxon>
        <taxon>Unionoidea</taxon>
        <taxon>Unionidae</taxon>
        <taxon>Unioninae</taxon>
        <taxon>Sinanodonta</taxon>
    </lineage>
</organism>
<dbReference type="PANTHER" id="PTHR46888:SF1">
    <property type="entry name" value="RIBONUCLEASE H"/>
    <property type="match status" value="1"/>
</dbReference>